<keyword evidence="1" id="KW-0472">Membrane</keyword>
<gene>
    <name evidence="2" type="ORF">ENM84_06630</name>
</gene>
<evidence type="ECO:0008006" key="3">
    <source>
        <dbReference type="Google" id="ProtNLM"/>
    </source>
</evidence>
<organism evidence="2">
    <name type="scientific">Ignisphaera aggregans</name>
    <dbReference type="NCBI Taxonomy" id="334771"/>
    <lineage>
        <taxon>Archaea</taxon>
        <taxon>Thermoproteota</taxon>
        <taxon>Thermoprotei</taxon>
        <taxon>Desulfurococcales</taxon>
        <taxon>Desulfurococcaceae</taxon>
        <taxon>Ignisphaera</taxon>
    </lineage>
</organism>
<name>A0A7C5XIB0_9CREN</name>
<feature type="transmembrane region" description="Helical" evidence="1">
    <location>
        <begin position="7"/>
        <end position="29"/>
    </location>
</feature>
<dbReference type="AlphaFoldDB" id="A0A7C5XIB0"/>
<keyword evidence="1" id="KW-0812">Transmembrane</keyword>
<keyword evidence="1" id="KW-1133">Transmembrane helix</keyword>
<comment type="caution">
    <text evidence="2">The sequence shown here is derived from an EMBL/GenBank/DDBJ whole genome shotgun (WGS) entry which is preliminary data.</text>
</comment>
<evidence type="ECO:0000313" key="2">
    <source>
        <dbReference type="EMBL" id="HHP82321.1"/>
    </source>
</evidence>
<protein>
    <recommendedName>
        <fullName evidence="3">DUF4157 domain-containing protein</fullName>
    </recommendedName>
</protein>
<sequence length="441" mass="51016">MPLNRSFIILEAILLFIVIGSLAISYNLYIYRYDIENKVYSITYKSTSTSDEFKAEIIRFVNEIKRDVSRIRELVFIKDVNIVLINTTWALKTWAPKEEEKIPEEMIYREMIYKSTFLVPYNFSIVSSQRGWVSMFLAASVDTSIYINTDYFNPMDKGARNVLAHELTHILQSLHFKMNIPRETDDVLAALALIEGDAGWTQHLYCLDTGLCQPSPRMNIYLDNPYISLLLFPYIYGEDFVKALYTYGGWSLVNKAYTKPPISTSMVMKPDKYIAYLFNGSYTPEDVTISTIYCPYGNPLYNDTLGEYYIMLIFAQRIGLEKALKIADGWNGDRVELYKATEISSYPKWAICWNISWVSQEEAEEFYRSFIEALRKEADVLTIQNNKAYILMYNIEDIEKQWEPGREMVPATISLNISIDNKYVFINVEISPLAIVCKACG</sequence>
<reference evidence="2" key="1">
    <citation type="journal article" date="2020" name="mSystems">
        <title>Genome- and Community-Level Interaction Insights into Carbon Utilization and Element Cycling Functions of Hydrothermarchaeota in Hydrothermal Sediment.</title>
        <authorList>
            <person name="Zhou Z."/>
            <person name="Liu Y."/>
            <person name="Xu W."/>
            <person name="Pan J."/>
            <person name="Luo Z.H."/>
            <person name="Li M."/>
        </authorList>
    </citation>
    <scope>NUCLEOTIDE SEQUENCE [LARGE SCALE GENOMIC DNA]</scope>
    <source>
        <strain evidence="2">SpSt-1121</strain>
    </source>
</reference>
<dbReference type="EMBL" id="DRZI01000281">
    <property type="protein sequence ID" value="HHP82321.1"/>
    <property type="molecule type" value="Genomic_DNA"/>
</dbReference>
<accession>A0A7C5XIB0</accession>
<proteinExistence type="predicted"/>
<evidence type="ECO:0000256" key="1">
    <source>
        <dbReference type="SAM" id="Phobius"/>
    </source>
</evidence>